<sequence>MKLYIFAVGNKMPDWINAAFSEYAKRLCQEIKVYLFEIKPEKRTSGKHKEQVLHAEWQRIEAAIPAGCRIIALDEHGEQWTTVQLANTMKQWMFEGSDYAFIIGGADGLHDEIKSNAQHSLALSKLTFPHGLVRVMLIEQLYRAVSLIKNHPYHRK</sequence>
<dbReference type="OrthoDB" id="9806643at2"/>
<evidence type="ECO:0000256" key="4">
    <source>
        <dbReference type="ARBA" id="ARBA00022691"/>
    </source>
</evidence>
<feature type="binding site" evidence="6">
    <location>
        <begin position="123"/>
        <end position="128"/>
    </location>
    <ligand>
        <name>S-adenosyl-L-methionine</name>
        <dbReference type="ChEBI" id="CHEBI:59789"/>
    </ligand>
</feature>
<dbReference type="InterPro" id="IPR029028">
    <property type="entry name" value="Alpha/beta_knot_MTases"/>
</dbReference>
<keyword evidence="4 6" id="KW-0949">S-adenosyl-L-methionine</keyword>
<dbReference type="InterPro" id="IPR029026">
    <property type="entry name" value="tRNA_m1G_MTases_N"/>
</dbReference>
<dbReference type="RefSeq" id="WP_090659183.1">
    <property type="nucleotide sequence ID" value="NZ_FOIA01000020.1"/>
</dbReference>
<evidence type="ECO:0000313" key="8">
    <source>
        <dbReference type="Proteomes" id="UP000199345"/>
    </source>
</evidence>
<dbReference type="Pfam" id="PF02590">
    <property type="entry name" value="SPOUT_MTase"/>
    <property type="match status" value="1"/>
</dbReference>
<keyword evidence="3 6" id="KW-0808">Transferase</keyword>
<accession>A0A1I0DK63</accession>
<keyword evidence="1 6" id="KW-0698">rRNA processing</keyword>
<dbReference type="GO" id="GO:0005737">
    <property type="term" value="C:cytoplasm"/>
    <property type="evidence" value="ECO:0007669"/>
    <property type="project" value="UniProtKB-SubCell"/>
</dbReference>
<dbReference type="HAMAP" id="MF_00658">
    <property type="entry name" value="23SrRNA_methyltr_H"/>
    <property type="match status" value="1"/>
</dbReference>
<evidence type="ECO:0000256" key="2">
    <source>
        <dbReference type="ARBA" id="ARBA00022603"/>
    </source>
</evidence>
<dbReference type="NCBIfam" id="TIGR00246">
    <property type="entry name" value="tRNA_RlmH_YbeA"/>
    <property type="match status" value="1"/>
</dbReference>
<comment type="subunit">
    <text evidence="6">Homodimer.</text>
</comment>
<dbReference type="PIRSF" id="PIRSF004505">
    <property type="entry name" value="MT_bac"/>
    <property type="match status" value="1"/>
</dbReference>
<keyword evidence="2 6" id="KW-0489">Methyltransferase</keyword>
<dbReference type="GO" id="GO:0070038">
    <property type="term" value="F:rRNA (pseudouridine-N3-)-methyltransferase activity"/>
    <property type="evidence" value="ECO:0007669"/>
    <property type="project" value="UniProtKB-UniRule"/>
</dbReference>
<comment type="subcellular location">
    <subcellularLocation>
        <location evidence="6">Cytoplasm</location>
    </subcellularLocation>
</comment>
<organism evidence="7 8">
    <name type="scientific">Nitrosomonas marina</name>
    <dbReference type="NCBI Taxonomy" id="917"/>
    <lineage>
        <taxon>Bacteria</taxon>
        <taxon>Pseudomonadati</taxon>
        <taxon>Pseudomonadota</taxon>
        <taxon>Betaproteobacteria</taxon>
        <taxon>Nitrosomonadales</taxon>
        <taxon>Nitrosomonadaceae</taxon>
        <taxon>Nitrosomonas</taxon>
    </lineage>
</organism>
<proteinExistence type="inferred from homology"/>
<gene>
    <name evidence="6" type="primary">rlmH</name>
    <name evidence="7" type="ORF">SAMN05216326_12042</name>
</gene>
<feature type="binding site" evidence="6">
    <location>
        <position position="104"/>
    </location>
    <ligand>
        <name>S-adenosyl-L-methionine</name>
        <dbReference type="ChEBI" id="CHEBI:59789"/>
    </ligand>
</feature>
<dbReference type="EC" id="2.1.1.177" evidence="6"/>
<keyword evidence="6" id="KW-0963">Cytoplasm</keyword>
<dbReference type="Proteomes" id="UP000199345">
    <property type="component" value="Unassembled WGS sequence"/>
</dbReference>
<comment type="similarity">
    <text evidence="5 6">Belongs to the RNA methyltransferase RlmH family.</text>
</comment>
<comment type="function">
    <text evidence="6">Specifically methylates the pseudouridine at position 1915 (m3Psi1915) in 23S rRNA.</text>
</comment>
<dbReference type="InterPro" id="IPR003742">
    <property type="entry name" value="RlmH-like"/>
</dbReference>
<dbReference type="AlphaFoldDB" id="A0A1I0DK63"/>
<dbReference type="Gene3D" id="3.40.1280.10">
    <property type="match status" value="1"/>
</dbReference>
<evidence type="ECO:0000256" key="1">
    <source>
        <dbReference type="ARBA" id="ARBA00022552"/>
    </source>
</evidence>
<dbReference type="PANTHER" id="PTHR33603">
    <property type="entry name" value="METHYLTRANSFERASE"/>
    <property type="match status" value="1"/>
</dbReference>
<dbReference type="EMBL" id="FOIA01000020">
    <property type="protein sequence ID" value="SET32222.1"/>
    <property type="molecule type" value="Genomic_DNA"/>
</dbReference>
<keyword evidence="8" id="KW-1185">Reference proteome</keyword>
<protein>
    <recommendedName>
        <fullName evidence="6">Ribosomal RNA large subunit methyltransferase H</fullName>
        <ecNumber evidence="6">2.1.1.177</ecNumber>
    </recommendedName>
    <alternativeName>
        <fullName evidence="6">23S rRNA (pseudouridine1915-N3)-methyltransferase</fullName>
    </alternativeName>
    <alternativeName>
        <fullName evidence="6">23S rRNA m3Psi1915 methyltransferase</fullName>
    </alternativeName>
    <alternativeName>
        <fullName evidence="6">rRNA (pseudouridine-N3-)-methyltransferase RlmH</fullName>
    </alternativeName>
</protein>
<evidence type="ECO:0000313" key="7">
    <source>
        <dbReference type="EMBL" id="SET32222.1"/>
    </source>
</evidence>
<dbReference type="PANTHER" id="PTHR33603:SF1">
    <property type="entry name" value="RIBOSOMAL RNA LARGE SUBUNIT METHYLTRANSFERASE H"/>
    <property type="match status" value="1"/>
</dbReference>
<dbReference type="CDD" id="cd18081">
    <property type="entry name" value="RlmH-like"/>
    <property type="match status" value="1"/>
</dbReference>
<name>A0A1I0DK63_9PROT</name>
<dbReference type="SUPFAM" id="SSF75217">
    <property type="entry name" value="alpha/beta knot"/>
    <property type="match status" value="1"/>
</dbReference>
<evidence type="ECO:0000256" key="5">
    <source>
        <dbReference type="ARBA" id="ARBA00038303"/>
    </source>
</evidence>
<evidence type="ECO:0000256" key="3">
    <source>
        <dbReference type="ARBA" id="ARBA00022679"/>
    </source>
</evidence>
<feature type="binding site" evidence="6">
    <location>
        <position position="73"/>
    </location>
    <ligand>
        <name>S-adenosyl-L-methionine</name>
        <dbReference type="ChEBI" id="CHEBI:59789"/>
    </ligand>
</feature>
<dbReference type="NCBIfam" id="NF000986">
    <property type="entry name" value="PRK00103.1-4"/>
    <property type="match status" value="1"/>
</dbReference>
<comment type="catalytic activity">
    <reaction evidence="6">
        <text>pseudouridine(1915) in 23S rRNA + S-adenosyl-L-methionine = N(3)-methylpseudouridine(1915) in 23S rRNA + S-adenosyl-L-homocysteine + H(+)</text>
        <dbReference type="Rhea" id="RHEA:42752"/>
        <dbReference type="Rhea" id="RHEA-COMP:10221"/>
        <dbReference type="Rhea" id="RHEA-COMP:10222"/>
        <dbReference type="ChEBI" id="CHEBI:15378"/>
        <dbReference type="ChEBI" id="CHEBI:57856"/>
        <dbReference type="ChEBI" id="CHEBI:59789"/>
        <dbReference type="ChEBI" id="CHEBI:65314"/>
        <dbReference type="ChEBI" id="CHEBI:74486"/>
        <dbReference type="EC" id="2.1.1.177"/>
    </reaction>
</comment>
<evidence type="ECO:0000256" key="6">
    <source>
        <dbReference type="HAMAP-Rule" id="MF_00658"/>
    </source>
</evidence>
<reference evidence="8" key="1">
    <citation type="submission" date="2016-10" db="EMBL/GenBank/DDBJ databases">
        <authorList>
            <person name="Varghese N."/>
            <person name="Submissions S."/>
        </authorList>
    </citation>
    <scope>NUCLEOTIDE SEQUENCE [LARGE SCALE GENOMIC DNA]</scope>
    <source>
        <strain evidence="8">Nm71</strain>
    </source>
</reference>